<dbReference type="InterPro" id="IPR052202">
    <property type="entry name" value="Yeast_MetPath_Reg"/>
</dbReference>
<reference evidence="10 11" key="1">
    <citation type="journal article" date="2009" name="PLoS Genet.">
        <title>The genome of Nectria haematococca: contribution of supernumerary chromosomes to gene expansion.</title>
        <authorList>
            <person name="Coleman J.J."/>
            <person name="Rounsley S.D."/>
            <person name="Rodriguez-Carres M."/>
            <person name="Kuo A."/>
            <person name="Wasmann C.C."/>
            <person name="Grimwood J."/>
            <person name="Schmutz J."/>
            <person name="Taga M."/>
            <person name="White G.J."/>
            <person name="Zhou S."/>
            <person name="Schwartz D.C."/>
            <person name="Freitag M."/>
            <person name="Ma L.J."/>
            <person name="Danchin E.G."/>
            <person name="Henrissat B."/>
            <person name="Coutinho P.M."/>
            <person name="Nelson D.R."/>
            <person name="Straney D."/>
            <person name="Napoli C.A."/>
            <person name="Barker B.M."/>
            <person name="Gribskov M."/>
            <person name="Rep M."/>
            <person name="Kroken S."/>
            <person name="Molnar I."/>
            <person name="Rensing C."/>
            <person name="Kennell J.C."/>
            <person name="Zamora J."/>
            <person name="Farman M.L."/>
            <person name="Selker E.U."/>
            <person name="Salamov A."/>
            <person name="Shapiro H."/>
            <person name="Pangilinan J."/>
            <person name="Lindquist E."/>
            <person name="Lamers C."/>
            <person name="Grigoriev I.V."/>
            <person name="Geiser D.M."/>
            <person name="Covert S.F."/>
            <person name="Temporini E."/>
            <person name="Vanetten H.D."/>
        </authorList>
    </citation>
    <scope>NUCLEOTIDE SEQUENCE [LARGE SCALE GENOMIC DNA]</scope>
    <source>
        <strain evidence="11">ATCC MYA-4622 / CBS 123669 / FGSC 9596 / NRRL 45880 / 77-13-4</strain>
    </source>
</reference>
<dbReference type="GO" id="GO:0008270">
    <property type="term" value="F:zinc ion binding"/>
    <property type="evidence" value="ECO:0007669"/>
    <property type="project" value="InterPro"/>
</dbReference>
<keyword evidence="11" id="KW-1185">Reference proteome</keyword>
<keyword evidence="2" id="KW-0479">Metal-binding</keyword>
<protein>
    <recommendedName>
        <fullName evidence="9">Zn(2)-C6 fungal-type domain-containing protein</fullName>
    </recommendedName>
</protein>
<dbReference type="OMA" id="CLCLFRA"/>
<dbReference type="InterPro" id="IPR036864">
    <property type="entry name" value="Zn2-C6_fun-type_DNA-bd_sf"/>
</dbReference>
<dbReference type="Gene3D" id="4.10.240.10">
    <property type="entry name" value="Zn(2)-C6 fungal-type DNA-binding domain"/>
    <property type="match status" value="1"/>
</dbReference>
<keyword evidence="3" id="KW-0862">Zinc</keyword>
<dbReference type="EMBL" id="GG698902">
    <property type="protein sequence ID" value="EEU43377.1"/>
    <property type="molecule type" value="Genomic_DNA"/>
</dbReference>
<feature type="domain" description="Zn(2)-C6 fungal-type" evidence="9">
    <location>
        <begin position="16"/>
        <end position="43"/>
    </location>
</feature>
<dbReference type="VEuPathDB" id="FungiDB:NECHADRAFT_82601"/>
<dbReference type="GO" id="GO:0045944">
    <property type="term" value="P:positive regulation of transcription by RNA polymerase II"/>
    <property type="evidence" value="ECO:0007669"/>
    <property type="project" value="TreeGrafter"/>
</dbReference>
<name>C7YXP4_FUSV7</name>
<dbReference type="PROSITE" id="PS00463">
    <property type="entry name" value="ZN2_CY6_FUNGAL_1"/>
    <property type="match status" value="1"/>
</dbReference>
<sequence>MEASGVQKKRGATVKACLRCHRRKQRCVGFPACSNCEAANIPCSRISTPSMRRLGTLSKEELLNRIEILENQASSRITYDEASPVLSQQDDDWDPSYDSTQEPPPQETRQTPRFSPEISTTSPTTRDPQQSSITITNEQQKTRHQETIWKTDPEIRRQILKTYLESMHRRVPFCDYTEILQTNELGPDTAASTDEDWMKLLRLYMSCAIGAAVMQLTGVSPGPRPETYFTRALEIRDSIGEMDLVTQTEVLLWIVLYKLRACFSSEVWYLIGSAVRTAIDADLHREHHYTNLAPAASETHRCLFWAVYVIERNICWSLKRPFSLSDHDIDTRLPAPRTHPISLNSGNVLRSEPQPESQRPLDTRVFISTIQLGRVNSNAFTQLYRVDRESIDREQIPPLLDRLYQFEASLPDYSAPDYDFLQLHVKKSVCILIEPLLSTLHHSDYLIKTCLEAAGSVCQLFKKLRLKRCLGYSFTMINSVFVAGTTIWLQADMPSYVVSKVPSLWTPARANDLRVCSSSLYAAAERNPAIRKYCDTLDTIIEVVSEYVEQVLSTPGPFTGTGSTISSPAEDKSPRNAFERLGHSLKELKFEFPSHAYPEYRLEDGHSEATCVHADLNLDAIGIFGDVDLSSIQHLFMVN</sequence>
<dbReference type="OrthoDB" id="9970124at2759"/>
<dbReference type="HOGENOM" id="CLU_012331_4_1_1"/>
<evidence type="ECO:0000256" key="5">
    <source>
        <dbReference type="ARBA" id="ARBA00023125"/>
    </source>
</evidence>
<accession>C7YXP4</accession>
<keyword evidence="6" id="KW-0804">Transcription</keyword>
<dbReference type="InterPro" id="IPR001138">
    <property type="entry name" value="Zn2Cys6_DnaBD"/>
</dbReference>
<keyword evidence="4" id="KW-0805">Transcription regulation</keyword>
<dbReference type="CDD" id="cd00067">
    <property type="entry name" value="GAL4"/>
    <property type="match status" value="1"/>
</dbReference>
<dbReference type="CDD" id="cd12148">
    <property type="entry name" value="fungal_TF_MHR"/>
    <property type="match status" value="1"/>
</dbReference>
<proteinExistence type="predicted"/>
<comment type="subcellular location">
    <subcellularLocation>
        <location evidence="1">Nucleus</location>
    </subcellularLocation>
</comment>
<gene>
    <name evidence="10" type="ORF">NECHADRAFT_82601</name>
</gene>
<feature type="compositionally biased region" description="Polar residues" evidence="8">
    <location>
        <begin position="117"/>
        <end position="139"/>
    </location>
</feature>
<keyword evidence="7" id="KW-0539">Nucleus</keyword>
<dbReference type="SMART" id="SM00066">
    <property type="entry name" value="GAL4"/>
    <property type="match status" value="1"/>
</dbReference>
<dbReference type="GO" id="GO:0000981">
    <property type="term" value="F:DNA-binding transcription factor activity, RNA polymerase II-specific"/>
    <property type="evidence" value="ECO:0007669"/>
    <property type="project" value="InterPro"/>
</dbReference>
<evidence type="ECO:0000256" key="2">
    <source>
        <dbReference type="ARBA" id="ARBA00022723"/>
    </source>
</evidence>
<dbReference type="Pfam" id="PF00172">
    <property type="entry name" value="Zn_clus"/>
    <property type="match status" value="1"/>
</dbReference>
<dbReference type="RefSeq" id="XP_003049090.1">
    <property type="nucleotide sequence ID" value="XM_003049044.1"/>
</dbReference>
<dbReference type="STRING" id="660122.C7YXP4"/>
<dbReference type="InterPro" id="IPR007219">
    <property type="entry name" value="XnlR_reg_dom"/>
</dbReference>
<evidence type="ECO:0000313" key="11">
    <source>
        <dbReference type="Proteomes" id="UP000005206"/>
    </source>
</evidence>
<evidence type="ECO:0000256" key="1">
    <source>
        <dbReference type="ARBA" id="ARBA00004123"/>
    </source>
</evidence>
<dbReference type="eggNOG" id="ENOG502RZHA">
    <property type="taxonomic scope" value="Eukaryota"/>
</dbReference>
<evidence type="ECO:0000256" key="3">
    <source>
        <dbReference type="ARBA" id="ARBA00022833"/>
    </source>
</evidence>
<evidence type="ECO:0000313" key="10">
    <source>
        <dbReference type="EMBL" id="EEU43377.1"/>
    </source>
</evidence>
<dbReference type="GeneID" id="9676982"/>
<evidence type="ECO:0000256" key="4">
    <source>
        <dbReference type="ARBA" id="ARBA00023015"/>
    </source>
</evidence>
<evidence type="ECO:0000256" key="8">
    <source>
        <dbReference type="SAM" id="MobiDB-lite"/>
    </source>
</evidence>
<dbReference type="SUPFAM" id="SSF57701">
    <property type="entry name" value="Zn2/Cys6 DNA-binding domain"/>
    <property type="match status" value="1"/>
</dbReference>
<keyword evidence="5" id="KW-0238">DNA-binding</keyword>
<dbReference type="Proteomes" id="UP000005206">
    <property type="component" value="Chromosome 7"/>
</dbReference>
<evidence type="ECO:0000259" key="9">
    <source>
        <dbReference type="PROSITE" id="PS00463"/>
    </source>
</evidence>
<dbReference type="GO" id="GO:0006351">
    <property type="term" value="P:DNA-templated transcription"/>
    <property type="evidence" value="ECO:0007669"/>
    <property type="project" value="InterPro"/>
</dbReference>
<dbReference type="PANTHER" id="PTHR47782">
    <property type="entry name" value="ZN(II)2CYS6 TRANSCRIPTION FACTOR (EUROFUNG)-RELATED"/>
    <property type="match status" value="1"/>
</dbReference>
<evidence type="ECO:0000256" key="6">
    <source>
        <dbReference type="ARBA" id="ARBA00023163"/>
    </source>
</evidence>
<dbReference type="Pfam" id="PF04082">
    <property type="entry name" value="Fungal_trans"/>
    <property type="match status" value="1"/>
</dbReference>
<dbReference type="SMART" id="SM00906">
    <property type="entry name" value="Fungal_trans"/>
    <property type="match status" value="1"/>
</dbReference>
<dbReference type="GO" id="GO:0005634">
    <property type="term" value="C:nucleus"/>
    <property type="evidence" value="ECO:0007669"/>
    <property type="project" value="UniProtKB-SubCell"/>
</dbReference>
<dbReference type="InParanoid" id="C7YXP4"/>
<organism evidence="10 11">
    <name type="scientific">Fusarium vanettenii (strain ATCC MYA-4622 / CBS 123669 / FGSC 9596 / NRRL 45880 / 77-13-4)</name>
    <name type="common">Fusarium solani subsp. pisi</name>
    <dbReference type="NCBI Taxonomy" id="660122"/>
    <lineage>
        <taxon>Eukaryota</taxon>
        <taxon>Fungi</taxon>
        <taxon>Dikarya</taxon>
        <taxon>Ascomycota</taxon>
        <taxon>Pezizomycotina</taxon>
        <taxon>Sordariomycetes</taxon>
        <taxon>Hypocreomycetidae</taxon>
        <taxon>Hypocreales</taxon>
        <taxon>Nectriaceae</taxon>
        <taxon>Fusarium</taxon>
        <taxon>Fusarium solani species complex</taxon>
        <taxon>Fusarium vanettenii</taxon>
    </lineage>
</organism>
<dbReference type="AlphaFoldDB" id="C7YXP4"/>
<evidence type="ECO:0000256" key="7">
    <source>
        <dbReference type="ARBA" id="ARBA00023242"/>
    </source>
</evidence>
<dbReference type="PANTHER" id="PTHR47782:SF12">
    <property type="entry name" value="ZN(II)2CYS6 TRANSCRIPTION FACTOR (EUROFUNG)"/>
    <property type="match status" value="1"/>
</dbReference>
<feature type="region of interest" description="Disordered" evidence="8">
    <location>
        <begin position="79"/>
        <end position="147"/>
    </location>
</feature>
<dbReference type="GO" id="GO:0043565">
    <property type="term" value="F:sequence-specific DNA binding"/>
    <property type="evidence" value="ECO:0007669"/>
    <property type="project" value="TreeGrafter"/>
</dbReference>
<dbReference type="KEGG" id="nhe:NECHADRAFT_82601"/>